<organism evidence="3 4">
    <name type="scientific">Fusarium circinatum</name>
    <name type="common">Pitch canker fungus</name>
    <name type="synonym">Gibberella circinata</name>
    <dbReference type="NCBI Taxonomy" id="48490"/>
    <lineage>
        <taxon>Eukaryota</taxon>
        <taxon>Fungi</taxon>
        <taxon>Dikarya</taxon>
        <taxon>Ascomycota</taxon>
        <taxon>Pezizomycotina</taxon>
        <taxon>Sordariomycetes</taxon>
        <taxon>Hypocreomycetidae</taxon>
        <taxon>Hypocreales</taxon>
        <taxon>Nectriaceae</taxon>
        <taxon>Fusarium</taxon>
        <taxon>Fusarium fujikuroi species complex</taxon>
    </lineage>
</organism>
<evidence type="ECO:0000256" key="1">
    <source>
        <dbReference type="ARBA" id="ARBA00006484"/>
    </source>
</evidence>
<dbReference type="AlphaFoldDB" id="A0A8H5T6H8"/>
<dbReference type="Pfam" id="PF00106">
    <property type="entry name" value="adh_short"/>
    <property type="match status" value="1"/>
</dbReference>
<protein>
    <submittedName>
        <fullName evidence="3">3-hydroxybutyrate dehydrogenase</fullName>
    </submittedName>
</protein>
<dbReference type="InterPro" id="IPR036291">
    <property type="entry name" value="NAD(P)-bd_dom_sf"/>
</dbReference>
<dbReference type="Proteomes" id="UP000572754">
    <property type="component" value="Unassembled WGS sequence"/>
</dbReference>
<dbReference type="InterPro" id="IPR002347">
    <property type="entry name" value="SDR_fam"/>
</dbReference>
<comment type="similarity">
    <text evidence="1">Belongs to the short-chain dehydrogenases/reductases (SDR) family.</text>
</comment>
<keyword evidence="2" id="KW-0560">Oxidoreductase</keyword>
<reference evidence="4" key="1">
    <citation type="journal article" date="2020" name="BMC Genomics">
        <title>Correction to: Identification and distribution of gene clusters required for synthesis of sphingolipid metabolism inhibitors in diverse species of the filamentous fungus Fusarium.</title>
        <authorList>
            <person name="Kim H.S."/>
            <person name="Lohmar J.M."/>
            <person name="Busman M."/>
            <person name="Brown D.W."/>
            <person name="Naumann T.A."/>
            <person name="Divon H.H."/>
            <person name="Lysoe E."/>
            <person name="Uhlig S."/>
            <person name="Proctor R.H."/>
        </authorList>
    </citation>
    <scope>NUCLEOTIDE SEQUENCE [LARGE SCALE GENOMIC DNA]</scope>
    <source>
        <strain evidence="4">NRRL 25331</strain>
    </source>
</reference>
<evidence type="ECO:0000313" key="4">
    <source>
        <dbReference type="Proteomes" id="UP000572754"/>
    </source>
</evidence>
<dbReference type="SUPFAM" id="SSF51735">
    <property type="entry name" value="NAD(P)-binding Rossmann-fold domains"/>
    <property type="match status" value="1"/>
</dbReference>
<name>A0A8H5T6H8_FUSCI</name>
<dbReference type="PANTHER" id="PTHR44229">
    <property type="entry name" value="15-HYDROXYPROSTAGLANDIN DEHYDROGENASE [NAD(+)]"/>
    <property type="match status" value="1"/>
</dbReference>
<gene>
    <name evidence="3" type="ORF">FCIRC_11031</name>
</gene>
<evidence type="ECO:0000256" key="2">
    <source>
        <dbReference type="ARBA" id="ARBA00023002"/>
    </source>
</evidence>
<proteinExistence type="inferred from homology"/>
<evidence type="ECO:0000313" key="3">
    <source>
        <dbReference type="EMBL" id="KAF5663846.1"/>
    </source>
</evidence>
<sequence length="323" mass="34565">MSHSIRGKTAIVTGAGSGINLAFAEQLLNGGCNVLFADLALRPEAQKLVKAYSGGAESKSRAVFQQTDVTNWSHLERMFERAEEEFGEIDIVCPGAGVYEPVCTPGLLSQLPLTHKDALHGGRYASIDINLVHPIRTTQLALSRFLRYEKKPRTIVIISSTNAQDTCLSTAIYDATKHAISGFVRAMAKIDQVGVRIAAVAPGIIKTPLFMENPDKLAMIDTSKDILVEPSEVASVMVALIERDSICSTIDQARTGPQDIDIKSGSIIEVTKNRARVVNAYHDPGPSGAGAVGSNFTTSEYTTLALLLTPGWGEPGVKASSNL</sequence>
<dbReference type="Gene3D" id="3.40.50.720">
    <property type="entry name" value="NAD(P)-binding Rossmann-like Domain"/>
    <property type="match status" value="1"/>
</dbReference>
<dbReference type="EMBL" id="JAAQPE010000424">
    <property type="protein sequence ID" value="KAF5663846.1"/>
    <property type="molecule type" value="Genomic_DNA"/>
</dbReference>
<dbReference type="PANTHER" id="PTHR44229:SF4">
    <property type="entry name" value="15-HYDROXYPROSTAGLANDIN DEHYDROGENASE [NAD(+)]"/>
    <property type="match status" value="1"/>
</dbReference>
<dbReference type="PRINTS" id="PR00081">
    <property type="entry name" value="GDHRDH"/>
</dbReference>
<accession>A0A8H5T6H8</accession>
<dbReference type="GO" id="GO:0005737">
    <property type="term" value="C:cytoplasm"/>
    <property type="evidence" value="ECO:0007669"/>
    <property type="project" value="TreeGrafter"/>
</dbReference>
<dbReference type="GO" id="GO:0016616">
    <property type="term" value="F:oxidoreductase activity, acting on the CH-OH group of donors, NAD or NADP as acceptor"/>
    <property type="evidence" value="ECO:0007669"/>
    <property type="project" value="TreeGrafter"/>
</dbReference>
<keyword evidence="4" id="KW-1185">Reference proteome</keyword>
<reference evidence="3 4" key="2">
    <citation type="submission" date="2020-05" db="EMBL/GenBank/DDBJ databases">
        <title>Identification and distribution of gene clusters putatively required for synthesis of sphingolipid metabolism inhibitors in phylogenetically diverse species of the filamentous fungus Fusarium.</title>
        <authorList>
            <person name="Kim H.-S."/>
            <person name="Busman M."/>
            <person name="Brown D.W."/>
            <person name="Divon H."/>
            <person name="Uhlig S."/>
            <person name="Proctor R.H."/>
        </authorList>
    </citation>
    <scope>NUCLEOTIDE SEQUENCE [LARGE SCALE GENOMIC DNA]</scope>
    <source>
        <strain evidence="3 4">NRRL 25331</strain>
    </source>
</reference>
<comment type="caution">
    <text evidence="3">The sequence shown here is derived from an EMBL/GenBank/DDBJ whole genome shotgun (WGS) entry which is preliminary data.</text>
</comment>